<keyword evidence="3" id="KW-1185">Reference proteome</keyword>
<protein>
    <submittedName>
        <fullName evidence="2">Uncharacterized protein</fullName>
    </submittedName>
</protein>
<gene>
    <name evidence="2" type="ORF">LTR91_023412</name>
</gene>
<keyword evidence="1" id="KW-0812">Transmembrane</keyword>
<dbReference type="AlphaFoldDB" id="A0AAN6JYG7"/>
<organism evidence="2 3">
    <name type="scientific">Friedmanniomyces endolithicus</name>
    <dbReference type="NCBI Taxonomy" id="329885"/>
    <lineage>
        <taxon>Eukaryota</taxon>
        <taxon>Fungi</taxon>
        <taxon>Dikarya</taxon>
        <taxon>Ascomycota</taxon>
        <taxon>Pezizomycotina</taxon>
        <taxon>Dothideomycetes</taxon>
        <taxon>Dothideomycetidae</taxon>
        <taxon>Mycosphaerellales</taxon>
        <taxon>Teratosphaeriaceae</taxon>
        <taxon>Friedmanniomyces</taxon>
    </lineage>
</organism>
<evidence type="ECO:0000313" key="2">
    <source>
        <dbReference type="EMBL" id="KAK0954264.1"/>
    </source>
</evidence>
<feature type="non-terminal residue" evidence="2">
    <location>
        <position position="141"/>
    </location>
</feature>
<comment type="caution">
    <text evidence="2">The sequence shown here is derived from an EMBL/GenBank/DDBJ whole genome shotgun (WGS) entry which is preliminary data.</text>
</comment>
<accession>A0AAN6JYG7</accession>
<proteinExistence type="predicted"/>
<reference evidence="2" key="1">
    <citation type="submission" date="2023-06" db="EMBL/GenBank/DDBJ databases">
        <title>Black Yeasts Isolated from many extreme environments.</title>
        <authorList>
            <person name="Coleine C."/>
            <person name="Stajich J.E."/>
            <person name="Selbmann L."/>
        </authorList>
    </citation>
    <scope>NUCLEOTIDE SEQUENCE</scope>
    <source>
        <strain evidence="2">CCFEE 5200</strain>
    </source>
</reference>
<keyword evidence="1" id="KW-1133">Transmembrane helix</keyword>
<dbReference type="EMBL" id="JAUJLE010000513">
    <property type="protein sequence ID" value="KAK0954264.1"/>
    <property type="molecule type" value="Genomic_DNA"/>
</dbReference>
<name>A0AAN6JYG7_9PEZI</name>
<evidence type="ECO:0000313" key="3">
    <source>
        <dbReference type="Proteomes" id="UP001175353"/>
    </source>
</evidence>
<dbReference type="Proteomes" id="UP001175353">
    <property type="component" value="Unassembled WGS sequence"/>
</dbReference>
<sequence length="141" mass="15921">MPSYTTLLLRTSPDLPQLRGLLFMLHDYDDTHACYDERHQYLNPELSTGTYTRACKSSLLEPHDDSLSHPFLSVTPTDYIYSTSATNNIDLCAPWTGRILTLALMLDPRATDRIRRATALPVYLHACGFGSALYHLLLYGL</sequence>
<feature type="transmembrane region" description="Helical" evidence="1">
    <location>
        <begin position="122"/>
        <end position="140"/>
    </location>
</feature>
<evidence type="ECO:0000256" key="1">
    <source>
        <dbReference type="SAM" id="Phobius"/>
    </source>
</evidence>
<keyword evidence="1" id="KW-0472">Membrane</keyword>